<proteinExistence type="predicted"/>
<dbReference type="NCBIfam" id="TIGR04183">
    <property type="entry name" value="Por_Secre_tail"/>
    <property type="match status" value="1"/>
</dbReference>
<reference evidence="3" key="1">
    <citation type="journal article" date="2019" name="Int. J. Syst. Evol. Microbiol.">
        <title>The Global Catalogue of Microorganisms (GCM) 10K type strain sequencing project: providing services to taxonomists for standard genome sequencing and annotation.</title>
        <authorList>
            <consortium name="The Broad Institute Genomics Platform"/>
            <consortium name="The Broad Institute Genome Sequencing Center for Infectious Disease"/>
            <person name="Wu L."/>
            <person name="Ma J."/>
        </authorList>
    </citation>
    <scope>NUCLEOTIDE SEQUENCE [LARGE SCALE GENOMIC DNA]</scope>
    <source>
        <strain evidence="3">KCTC 52490</strain>
    </source>
</reference>
<name>A0ABW6AR93_9BACT</name>
<dbReference type="RefSeq" id="WP_381505705.1">
    <property type="nucleotide sequence ID" value="NZ_JBHUOM010000023.1"/>
</dbReference>
<gene>
    <name evidence="2" type="ORF">ACFS25_23080</name>
</gene>
<feature type="domain" description="Secretion system C-terminal sorting" evidence="1">
    <location>
        <begin position="448"/>
        <end position="522"/>
    </location>
</feature>
<comment type="caution">
    <text evidence="2">The sequence shown here is derived from an EMBL/GenBank/DDBJ whole genome shotgun (WGS) entry which is preliminary data.</text>
</comment>
<organism evidence="2 3">
    <name type="scientific">Spirosoma flavum</name>
    <dbReference type="NCBI Taxonomy" id="2048557"/>
    <lineage>
        <taxon>Bacteria</taxon>
        <taxon>Pseudomonadati</taxon>
        <taxon>Bacteroidota</taxon>
        <taxon>Cytophagia</taxon>
        <taxon>Cytophagales</taxon>
        <taxon>Cytophagaceae</taxon>
        <taxon>Spirosoma</taxon>
    </lineage>
</organism>
<sequence length="524" mass="56500">MKRRNFLQHAASALALPVLIDGFGAKAFARPSSFVQSLINLADQTDRVLVIIQLQGGNDGLNMVIPLDQMSVYTSPSFRGNIAIPEAKALKLKNYAGTGLHPAMTGMQQLFNDGKLSMVQGVSYPTPNFSHFRASDIWMTAVDSSQTATSGWAGRYLDKQFPGFPDSYPTTAMPDPPAIQIGYVTAPTLLGSTNSMAIVLQDPDTFARLVGDKPSNPIVIQPGYAGQQIDFIRQQQASSVSYAGQIKTAAGKGKNLATYPATNTLASQLKIIARLISGGLQTKVYYVTLGGFDNHANQVDATDTTTGTHANLLRTLSDAILAFQTDLAELKLEDRVVGMTFSEFGRRAISNGSRGTDHGTSAPMFVFGTAIKSPMVGKNPNLSDLDNNNLKMQTDFRQVYAAILTDWFGTDASVETAALFRDFPVATVFRAAPQTVTAVEPLATDARLYPNPASGEVVLESDWLYKGIKSVQVSDMQGRYMSLSTSQPTPGSVRFNVGNLPIGNYVLQVETGQGLLTKRIMVTR</sequence>
<dbReference type="PANTHER" id="PTHR43737:SF1">
    <property type="entry name" value="DUF1501 DOMAIN-CONTAINING PROTEIN"/>
    <property type="match status" value="1"/>
</dbReference>
<accession>A0ABW6AR93</accession>
<evidence type="ECO:0000259" key="1">
    <source>
        <dbReference type="Pfam" id="PF18962"/>
    </source>
</evidence>
<dbReference type="Proteomes" id="UP001597512">
    <property type="component" value="Unassembled WGS sequence"/>
</dbReference>
<dbReference type="InterPro" id="IPR026444">
    <property type="entry name" value="Secre_tail"/>
</dbReference>
<dbReference type="InterPro" id="IPR010869">
    <property type="entry name" value="DUF1501"/>
</dbReference>
<dbReference type="Pfam" id="PF07394">
    <property type="entry name" value="DUF1501"/>
    <property type="match status" value="1"/>
</dbReference>
<dbReference type="EMBL" id="JBHUOM010000023">
    <property type="protein sequence ID" value="MFD2936683.1"/>
    <property type="molecule type" value="Genomic_DNA"/>
</dbReference>
<keyword evidence="3" id="KW-1185">Reference proteome</keyword>
<dbReference type="Pfam" id="PF18962">
    <property type="entry name" value="Por_Secre_tail"/>
    <property type="match status" value="1"/>
</dbReference>
<protein>
    <submittedName>
        <fullName evidence="2">DUF1501 domain-containing protein</fullName>
    </submittedName>
</protein>
<evidence type="ECO:0000313" key="3">
    <source>
        <dbReference type="Proteomes" id="UP001597512"/>
    </source>
</evidence>
<dbReference type="PANTHER" id="PTHR43737">
    <property type="entry name" value="BLL7424 PROTEIN"/>
    <property type="match status" value="1"/>
</dbReference>
<evidence type="ECO:0000313" key="2">
    <source>
        <dbReference type="EMBL" id="MFD2936683.1"/>
    </source>
</evidence>